<dbReference type="Pfam" id="PF01773">
    <property type="entry name" value="Nucleos_tra2_N"/>
    <property type="match status" value="1"/>
</dbReference>
<keyword evidence="5 7" id="KW-1133">Transmembrane helix</keyword>
<organism evidence="11 12">
    <name type="scientific">Candidatus Moanibacter tarae</name>
    <dbReference type="NCBI Taxonomy" id="2200854"/>
    <lineage>
        <taxon>Bacteria</taxon>
        <taxon>Pseudomonadati</taxon>
        <taxon>Verrucomicrobiota</taxon>
        <taxon>Opitutia</taxon>
        <taxon>Puniceicoccales</taxon>
        <taxon>Puniceicoccales incertae sedis</taxon>
        <taxon>Candidatus Moanibacter</taxon>
    </lineage>
</organism>
<evidence type="ECO:0000313" key="12">
    <source>
        <dbReference type="Proteomes" id="UP000247465"/>
    </source>
</evidence>
<keyword evidence="6 7" id="KW-0472">Membrane</keyword>
<dbReference type="KEGG" id="mtar:DF168_01065"/>
<feature type="transmembrane region" description="Helical" evidence="7">
    <location>
        <begin position="307"/>
        <end position="328"/>
    </location>
</feature>
<dbReference type="GO" id="GO:0005337">
    <property type="term" value="F:nucleoside transmembrane transporter activity"/>
    <property type="evidence" value="ECO:0007669"/>
    <property type="project" value="InterPro"/>
</dbReference>
<dbReference type="PANTHER" id="PTHR10590:SF4">
    <property type="entry name" value="SOLUTE CARRIER FAMILY 28 MEMBER 3"/>
    <property type="match status" value="1"/>
</dbReference>
<evidence type="ECO:0000256" key="3">
    <source>
        <dbReference type="ARBA" id="ARBA00022475"/>
    </source>
</evidence>
<evidence type="ECO:0000259" key="10">
    <source>
        <dbReference type="Pfam" id="PF07670"/>
    </source>
</evidence>
<protein>
    <submittedName>
        <fullName evidence="11">Nucleoside permease NupX</fullName>
    </submittedName>
</protein>
<dbReference type="Proteomes" id="UP000247465">
    <property type="component" value="Chromosome"/>
</dbReference>
<sequence length="432" mass="46563">MPEVFVDLARGALGFVAIFLFLYFFSSERRNIDWRLVGSGFVLQVLIAVLVIKVPLFNRIIGNVSGLFLKLLEFSLEGSTFLFGELPTDPSYGAFFAFRVLPSIAFFSALASLFYYLGILQKVIFVFAWVMQKTMRLSGAESVAAAANIFIGQTEAPLIVRPYLERMTKSEIVCLMTGGMATIAGAVLIAYMNILGGEDEIRKIEVGKHLISASIIAAPGAIICAKMLFPESEKVETDLRVGKESIGVNLFDAVANGTTQGLKLAVNVGAIVLVFLALMALLNYIATDWIGSWSGINEMISDSTGGIYESLTLQFIFGVLFSPVAFLMGVDGGNLLVVGQLLGQKMVMNEFVAFQEMRVLIDAGHLTNEKSFIISTFALCGFANFSSMGIQIGGISVLAPGQRENLARMAFRAMIGGTCASLMTATLAGILS</sequence>
<reference evidence="11 12" key="1">
    <citation type="submission" date="2018-06" db="EMBL/GenBank/DDBJ databases">
        <title>Draft Genome Sequence of a Novel Marine Bacterium Related to the Verrucomicrobia.</title>
        <authorList>
            <person name="Vosseberg J."/>
            <person name="Martijn J."/>
            <person name="Ettema T.J.G."/>
        </authorList>
    </citation>
    <scope>NUCLEOTIDE SEQUENCE [LARGE SCALE GENOMIC DNA]</scope>
    <source>
        <strain evidence="11">TARA_B100001123</strain>
    </source>
</reference>
<accession>A0A2Z4AFU4</accession>
<dbReference type="EMBL" id="CP029803">
    <property type="protein sequence ID" value="AWT59868.1"/>
    <property type="molecule type" value="Genomic_DNA"/>
</dbReference>
<comment type="subcellular location">
    <subcellularLocation>
        <location evidence="1">Cell membrane</location>
        <topology evidence="1">Multi-pass membrane protein</topology>
    </subcellularLocation>
</comment>
<feature type="transmembrane region" description="Helical" evidence="7">
    <location>
        <begin position="372"/>
        <end position="398"/>
    </location>
</feature>
<feature type="domain" description="Concentrative nucleoside transporter C-terminal" evidence="9">
    <location>
        <begin position="209"/>
        <end position="429"/>
    </location>
</feature>
<feature type="transmembrane region" description="Helical" evidence="7">
    <location>
        <begin position="104"/>
        <end position="130"/>
    </location>
</feature>
<dbReference type="AlphaFoldDB" id="A0A2Z4AFU4"/>
<dbReference type="InterPro" id="IPR002668">
    <property type="entry name" value="CNT_N_dom"/>
</dbReference>
<dbReference type="InterPro" id="IPR008276">
    <property type="entry name" value="C_nuclsd_transpt"/>
</dbReference>
<keyword evidence="4 7" id="KW-0812">Transmembrane</keyword>
<comment type="similarity">
    <text evidence="2">Belongs to the concentrative nucleoside transporter (CNT) (TC 2.A.41) family.</text>
</comment>
<name>A0A2Z4AFU4_9BACT</name>
<evidence type="ECO:0000259" key="9">
    <source>
        <dbReference type="Pfam" id="PF07662"/>
    </source>
</evidence>
<feature type="transmembrane region" description="Helical" evidence="7">
    <location>
        <begin position="264"/>
        <end position="286"/>
    </location>
</feature>
<evidence type="ECO:0000256" key="5">
    <source>
        <dbReference type="ARBA" id="ARBA00022989"/>
    </source>
</evidence>
<evidence type="ECO:0000259" key="8">
    <source>
        <dbReference type="Pfam" id="PF01773"/>
    </source>
</evidence>
<evidence type="ECO:0000256" key="6">
    <source>
        <dbReference type="ARBA" id="ARBA00023136"/>
    </source>
</evidence>
<evidence type="ECO:0000256" key="1">
    <source>
        <dbReference type="ARBA" id="ARBA00004651"/>
    </source>
</evidence>
<feature type="domain" description="Concentrative nucleoside transporter N-terminal" evidence="8">
    <location>
        <begin position="13"/>
        <end position="86"/>
    </location>
</feature>
<evidence type="ECO:0000256" key="7">
    <source>
        <dbReference type="SAM" id="Phobius"/>
    </source>
</evidence>
<dbReference type="Pfam" id="PF07670">
    <property type="entry name" value="Gate"/>
    <property type="match status" value="1"/>
</dbReference>
<dbReference type="GO" id="GO:0005886">
    <property type="term" value="C:plasma membrane"/>
    <property type="evidence" value="ECO:0007669"/>
    <property type="project" value="UniProtKB-SubCell"/>
</dbReference>
<proteinExistence type="inferred from homology"/>
<dbReference type="InterPro" id="IPR011657">
    <property type="entry name" value="CNT_C_dom"/>
</dbReference>
<dbReference type="InterPro" id="IPR011642">
    <property type="entry name" value="Gate_dom"/>
</dbReference>
<evidence type="ECO:0000256" key="2">
    <source>
        <dbReference type="ARBA" id="ARBA00009033"/>
    </source>
</evidence>
<feature type="transmembrane region" description="Helical" evidence="7">
    <location>
        <begin position="206"/>
        <end position="229"/>
    </location>
</feature>
<dbReference type="Pfam" id="PF07662">
    <property type="entry name" value="Nucleos_tra2_C"/>
    <property type="match status" value="1"/>
</dbReference>
<evidence type="ECO:0000313" key="11">
    <source>
        <dbReference type="EMBL" id="AWT59868.1"/>
    </source>
</evidence>
<feature type="transmembrane region" description="Helical" evidence="7">
    <location>
        <begin position="32"/>
        <end position="52"/>
    </location>
</feature>
<keyword evidence="3" id="KW-1003">Cell membrane</keyword>
<feature type="domain" description="Nucleoside transporter/FeoB GTPase Gate" evidence="10">
    <location>
        <begin position="97"/>
        <end position="196"/>
    </location>
</feature>
<gene>
    <name evidence="11" type="primary">nupX</name>
    <name evidence="11" type="ORF">DF168_01065</name>
</gene>
<feature type="transmembrane region" description="Helical" evidence="7">
    <location>
        <begin position="172"/>
        <end position="194"/>
    </location>
</feature>
<dbReference type="GO" id="GO:0015293">
    <property type="term" value="F:symporter activity"/>
    <property type="evidence" value="ECO:0007669"/>
    <property type="project" value="TreeGrafter"/>
</dbReference>
<feature type="transmembrane region" description="Helical" evidence="7">
    <location>
        <begin position="410"/>
        <end position="431"/>
    </location>
</feature>
<evidence type="ECO:0000256" key="4">
    <source>
        <dbReference type="ARBA" id="ARBA00022692"/>
    </source>
</evidence>
<feature type="transmembrane region" description="Helical" evidence="7">
    <location>
        <begin position="7"/>
        <end position="26"/>
    </location>
</feature>
<dbReference type="PANTHER" id="PTHR10590">
    <property type="entry name" value="SODIUM/NUCLEOSIDE COTRANSPORTER"/>
    <property type="match status" value="1"/>
</dbReference>